<gene>
    <name evidence="17" type="ORF">MS3_03434</name>
</gene>
<dbReference type="InterPro" id="IPR057053">
    <property type="entry name" value="MYND_ZMYND11_ZMYD8"/>
</dbReference>
<organism evidence="17">
    <name type="scientific">Schistosoma haematobium</name>
    <name type="common">Blood fluke</name>
    <dbReference type="NCBI Taxonomy" id="6185"/>
    <lineage>
        <taxon>Eukaryota</taxon>
        <taxon>Metazoa</taxon>
        <taxon>Spiralia</taxon>
        <taxon>Lophotrochozoa</taxon>
        <taxon>Platyhelminthes</taxon>
        <taxon>Trematoda</taxon>
        <taxon>Digenea</taxon>
        <taxon>Strigeidida</taxon>
        <taxon>Schistosomatoidea</taxon>
        <taxon>Schistosomatidae</taxon>
        <taxon>Schistosoma</taxon>
    </lineage>
</organism>
<evidence type="ECO:0000256" key="8">
    <source>
        <dbReference type="ARBA" id="ARBA00023015"/>
    </source>
</evidence>
<protein>
    <submittedName>
        <fullName evidence="17">Protein kinase C-binding protein 1</fullName>
    </submittedName>
</protein>
<feature type="domain" description="Bromo" evidence="15">
    <location>
        <begin position="1"/>
        <end position="38"/>
    </location>
</feature>
<dbReference type="GO" id="GO:0003714">
    <property type="term" value="F:transcription corepressor activity"/>
    <property type="evidence" value="ECO:0007669"/>
    <property type="project" value="TreeGrafter"/>
</dbReference>
<evidence type="ECO:0000256" key="13">
    <source>
        <dbReference type="PROSITE-ProRule" id="PRU00134"/>
    </source>
</evidence>
<dbReference type="SUPFAM" id="SSF47370">
    <property type="entry name" value="Bromodomain"/>
    <property type="match status" value="1"/>
</dbReference>
<dbReference type="FunFam" id="6.10.140.2220:FF:000002">
    <property type="entry name" value="Protein kinase C-binding protein 1 isoform C"/>
    <property type="match status" value="1"/>
</dbReference>
<name>A0A095C0W8_SCHHA</name>
<dbReference type="STRING" id="6185.A0A095C0W8"/>
<dbReference type="PANTHER" id="PTHR46453:SF4">
    <property type="entry name" value="PHD FINGER PROTEIN 24"/>
    <property type="match status" value="1"/>
</dbReference>
<keyword evidence="3" id="KW-0158">Chromosome</keyword>
<evidence type="ECO:0000259" key="15">
    <source>
        <dbReference type="PROSITE" id="PS50014"/>
    </source>
</evidence>
<evidence type="ECO:0000256" key="1">
    <source>
        <dbReference type="ARBA" id="ARBA00004123"/>
    </source>
</evidence>
<keyword evidence="17" id="KW-0808">Transferase</keyword>
<dbReference type="InterPro" id="IPR036427">
    <property type="entry name" value="Bromodomain-like_sf"/>
</dbReference>
<dbReference type="GO" id="GO:0005634">
    <property type="term" value="C:nucleus"/>
    <property type="evidence" value="ECO:0007669"/>
    <property type="project" value="UniProtKB-SubCell"/>
</dbReference>
<evidence type="ECO:0000256" key="10">
    <source>
        <dbReference type="ARBA" id="ARBA00023163"/>
    </source>
</evidence>
<dbReference type="PANTHER" id="PTHR46453">
    <property type="entry name" value="PROTEIN KINASE C-BINDING PROTEIN 1"/>
    <property type="match status" value="1"/>
</dbReference>
<feature type="compositionally biased region" description="Polar residues" evidence="14">
    <location>
        <begin position="719"/>
        <end position="742"/>
    </location>
</feature>
<evidence type="ECO:0000256" key="4">
    <source>
        <dbReference type="ARBA" id="ARBA00022723"/>
    </source>
</evidence>
<evidence type="ECO:0000256" key="2">
    <source>
        <dbReference type="ARBA" id="ARBA00004286"/>
    </source>
</evidence>
<keyword evidence="10" id="KW-0804">Transcription</keyword>
<dbReference type="GO" id="GO:0140006">
    <property type="term" value="F:histone H3 reader activity"/>
    <property type="evidence" value="ECO:0007669"/>
    <property type="project" value="UniProtKB-ARBA"/>
</dbReference>
<evidence type="ECO:0000256" key="14">
    <source>
        <dbReference type="SAM" id="MobiDB-lite"/>
    </source>
</evidence>
<feature type="region of interest" description="Disordered" evidence="14">
    <location>
        <begin position="121"/>
        <end position="147"/>
    </location>
</feature>
<dbReference type="PROSITE" id="PS50865">
    <property type="entry name" value="ZF_MYND_2"/>
    <property type="match status" value="1"/>
</dbReference>
<keyword evidence="4" id="KW-0479">Metal-binding</keyword>
<evidence type="ECO:0000259" key="16">
    <source>
        <dbReference type="PROSITE" id="PS50865"/>
    </source>
</evidence>
<evidence type="ECO:0000256" key="6">
    <source>
        <dbReference type="ARBA" id="ARBA00022833"/>
    </source>
</evidence>
<sequence length="783" mass="88842">MDQRVKSGHYASPQAFLGDFRWILHNCIIFNGASSSITSSARLLDRTFHREFNLMRACPTCYLNRIPAIHLLPSTTRKLPPLTENEPESYLTVASVQSSLLLPNESNEIIENDSINIVNGVNDECNHNTPTNTTSNNNESKSSSSSSVSTLDPWWFCKLCTTSSSLPSTLTTVTTTMDPMVKENFHKAVAELNYHLNLIYQRYPKFKLPISQLRFTKRHVKKYYGPFIETPPPTSSTSETTINLINDTNSIIDMNHTVNTTQVICNTTSHSINTIPSTNVNITTNEKIDNTIKSNRISSTNDVYREPVLTRVAASLRNSPIITSESTSSSSTVLQTLCQPMIDVNPMKRKYNDTSSSSTVTMELESISSEDIHDTIDYNKKKRKKSKHHHLKKITLKPLLMENKTTTIITNLANNDEINSKDDNDSNNNNNNNMNNDNMVVIEENSLPIENDSEPIVSLTTDEIQSVADSMIPSTSNISDNVHTILDDFRNSVNEALQKLQEQLAPTINATDKIGVYPLTNSELPNLHPICCDVAIQTNNDIHLLDDSKSLKTINVINDTKSVQTDIMEVSTDLSILNDYRPPTLQERMMEAEILRMEQEVQRLNVLVRYTRAEMGLEMQRRIGELRRIWNDELIAIMEAASRIWEYDVIRIVDIVKRRQWCAYCGRIAYYYCCWNTSYCNSTCQSKHWPFHMASCVQVKSQLNNNKNNLNGSIRHHSQSPNITNSSNITDQPHFSLTQPSILQHIPQNPPPPPPHHHHQQQQRMILPITSIITTTTNNNNKE</sequence>
<dbReference type="InterPro" id="IPR002893">
    <property type="entry name" value="Znf_MYND"/>
</dbReference>
<evidence type="ECO:0000313" key="17">
    <source>
        <dbReference type="EMBL" id="KGB35198.1"/>
    </source>
</evidence>
<keyword evidence="8" id="KW-0805">Transcription regulation</keyword>
<accession>A0A095C0W8</accession>
<dbReference type="Gene3D" id="1.20.920.10">
    <property type="entry name" value="Bromodomain-like"/>
    <property type="match status" value="1"/>
</dbReference>
<dbReference type="GO" id="GO:0008270">
    <property type="term" value="F:zinc ion binding"/>
    <property type="evidence" value="ECO:0007669"/>
    <property type="project" value="UniProtKB-KW"/>
</dbReference>
<evidence type="ECO:0000256" key="11">
    <source>
        <dbReference type="ARBA" id="ARBA00023242"/>
    </source>
</evidence>
<feature type="compositionally biased region" description="Low complexity" evidence="14">
    <location>
        <begin position="426"/>
        <end position="435"/>
    </location>
</feature>
<dbReference type="Pfam" id="PF24324">
    <property type="entry name" value="MYND_ZMYND11_ZMYD8"/>
    <property type="match status" value="1"/>
</dbReference>
<dbReference type="GO" id="GO:0005694">
    <property type="term" value="C:chromosome"/>
    <property type="evidence" value="ECO:0007669"/>
    <property type="project" value="UniProtKB-SubCell"/>
</dbReference>
<keyword evidence="17" id="KW-0418">Kinase</keyword>
<keyword evidence="5 13" id="KW-0863">Zinc-finger</keyword>
<evidence type="ECO:0000256" key="12">
    <source>
        <dbReference type="PROSITE-ProRule" id="PRU00035"/>
    </source>
</evidence>
<feature type="domain" description="MYND-type" evidence="16">
    <location>
        <begin position="662"/>
        <end position="696"/>
    </location>
</feature>
<evidence type="ECO:0000256" key="7">
    <source>
        <dbReference type="ARBA" id="ARBA00022853"/>
    </source>
</evidence>
<dbReference type="AlphaFoldDB" id="A0A095C0W8"/>
<dbReference type="GO" id="GO:0005737">
    <property type="term" value="C:cytoplasm"/>
    <property type="evidence" value="ECO:0007669"/>
    <property type="project" value="TreeGrafter"/>
</dbReference>
<dbReference type="InterPro" id="IPR001487">
    <property type="entry name" value="Bromodomain"/>
</dbReference>
<keyword evidence="9 12" id="KW-0103">Bromodomain</keyword>
<evidence type="ECO:0000256" key="3">
    <source>
        <dbReference type="ARBA" id="ARBA00022454"/>
    </source>
</evidence>
<dbReference type="EMBL" id="KL250664">
    <property type="protein sequence ID" value="KGB35198.1"/>
    <property type="molecule type" value="Genomic_DNA"/>
</dbReference>
<keyword evidence="7" id="KW-0156">Chromatin regulator</keyword>
<evidence type="ECO:0000256" key="9">
    <source>
        <dbReference type="ARBA" id="ARBA00023117"/>
    </source>
</evidence>
<dbReference type="SUPFAM" id="SSF144232">
    <property type="entry name" value="HIT/MYND zinc finger-like"/>
    <property type="match status" value="1"/>
</dbReference>
<dbReference type="Pfam" id="PF00439">
    <property type="entry name" value="Bromodomain"/>
    <property type="match status" value="1"/>
</dbReference>
<keyword evidence="11" id="KW-0539">Nucleus</keyword>
<feature type="compositionally biased region" description="Low complexity" evidence="14">
    <location>
        <begin position="128"/>
        <end position="147"/>
    </location>
</feature>
<dbReference type="Gene3D" id="6.10.140.2220">
    <property type="match status" value="1"/>
</dbReference>
<feature type="region of interest" description="Disordered" evidence="14">
    <location>
        <begin position="416"/>
        <end position="435"/>
    </location>
</feature>
<dbReference type="PROSITE" id="PS01360">
    <property type="entry name" value="ZF_MYND_1"/>
    <property type="match status" value="1"/>
</dbReference>
<keyword evidence="6" id="KW-0862">Zinc</keyword>
<feature type="region of interest" description="Disordered" evidence="14">
    <location>
        <begin position="710"/>
        <end position="762"/>
    </location>
</feature>
<dbReference type="GO" id="GO:0016301">
    <property type="term" value="F:kinase activity"/>
    <property type="evidence" value="ECO:0007669"/>
    <property type="project" value="UniProtKB-KW"/>
</dbReference>
<comment type="subcellular location">
    <subcellularLocation>
        <location evidence="2">Chromosome</location>
    </subcellularLocation>
    <subcellularLocation>
        <location evidence="1">Nucleus</location>
    </subcellularLocation>
</comment>
<evidence type="ECO:0000256" key="5">
    <source>
        <dbReference type="ARBA" id="ARBA00022771"/>
    </source>
</evidence>
<dbReference type="PROSITE" id="PS50014">
    <property type="entry name" value="BROMODOMAIN_2"/>
    <property type="match status" value="1"/>
</dbReference>
<proteinExistence type="predicted"/>
<reference evidence="17" key="1">
    <citation type="journal article" date="2012" name="Nat. Genet.">
        <title>Whole-genome sequence of Schistosoma haematobium.</title>
        <authorList>
            <person name="Young N.D."/>
            <person name="Jex A.R."/>
            <person name="Li B."/>
            <person name="Liu S."/>
            <person name="Yang L."/>
            <person name="Xiong Z."/>
            <person name="Li Y."/>
            <person name="Cantacessi C."/>
            <person name="Hall R.S."/>
            <person name="Xu X."/>
            <person name="Chen F."/>
            <person name="Wu X."/>
            <person name="Zerlotini A."/>
            <person name="Oliveira G."/>
            <person name="Hofmann A."/>
            <person name="Zhang G."/>
            <person name="Fang X."/>
            <person name="Kang Y."/>
            <person name="Campbell B.E."/>
            <person name="Loukas A."/>
            <person name="Ranganathan S."/>
            <person name="Rollinson D."/>
            <person name="Rinaldi G."/>
            <person name="Brindley P.J."/>
            <person name="Yang H."/>
            <person name="Wang J."/>
            <person name="Wang J."/>
            <person name="Gasser R.B."/>
        </authorList>
    </citation>
    <scope>NUCLEOTIDE SEQUENCE [LARGE SCALE GENOMIC DNA]</scope>
</reference>